<evidence type="ECO:0000313" key="6">
    <source>
        <dbReference type="EMBL" id="PQV62618.1"/>
    </source>
</evidence>
<dbReference type="UniPathway" id="UPA00148">
    <property type="reaction ID" value="UER00233"/>
</dbReference>
<dbReference type="RefSeq" id="WP_106381199.1">
    <property type="nucleotide sequence ID" value="NZ_NIGF01000026.1"/>
</dbReference>
<evidence type="ECO:0000256" key="3">
    <source>
        <dbReference type="ARBA" id="ARBA00022840"/>
    </source>
</evidence>
<gene>
    <name evidence="6" type="ORF">B1R32_1262</name>
</gene>
<dbReference type="FunCoup" id="A0A2S8SPA0">
    <property type="interactions" value="252"/>
</dbReference>
<feature type="domain" description="Cobalamin adenosyltransferase-like" evidence="5">
    <location>
        <begin position="3"/>
        <end position="166"/>
    </location>
</feature>
<dbReference type="InterPro" id="IPR029499">
    <property type="entry name" value="PduO-typ"/>
</dbReference>
<name>A0A2S8SPA0_9BACT</name>
<keyword evidence="1 4" id="KW-0808">Transferase</keyword>
<dbReference type="PANTHER" id="PTHR12213">
    <property type="entry name" value="CORRINOID ADENOSYLTRANSFERASE"/>
    <property type="match status" value="1"/>
</dbReference>
<dbReference type="EC" id="2.5.1.17" evidence="4"/>
<dbReference type="InterPro" id="IPR016030">
    <property type="entry name" value="CblAdoTrfase-like"/>
</dbReference>
<reference evidence="6 7" key="1">
    <citation type="journal article" date="2018" name="Syst. Appl. Microbiol.">
        <title>Abditibacterium utsteinense sp. nov., the first cultivated member of candidate phylum FBP, isolated from ice-free Antarctic soil samples.</title>
        <authorList>
            <person name="Tahon G."/>
            <person name="Tytgat B."/>
            <person name="Lebbe L."/>
            <person name="Carlier A."/>
            <person name="Willems A."/>
        </authorList>
    </citation>
    <scope>NUCLEOTIDE SEQUENCE [LARGE SCALE GENOMIC DNA]</scope>
    <source>
        <strain evidence="6 7">LMG 29911</strain>
    </source>
</reference>
<dbReference type="EMBL" id="NIGF01000026">
    <property type="protein sequence ID" value="PQV62618.1"/>
    <property type="molecule type" value="Genomic_DNA"/>
</dbReference>
<organism evidence="6 7">
    <name type="scientific">Abditibacterium utsteinense</name>
    <dbReference type="NCBI Taxonomy" id="1960156"/>
    <lineage>
        <taxon>Bacteria</taxon>
        <taxon>Pseudomonadati</taxon>
        <taxon>Abditibacteriota</taxon>
        <taxon>Abditibacteriia</taxon>
        <taxon>Abditibacteriales</taxon>
        <taxon>Abditibacteriaceae</taxon>
        <taxon>Abditibacterium</taxon>
    </lineage>
</organism>
<evidence type="ECO:0000256" key="2">
    <source>
        <dbReference type="ARBA" id="ARBA00022741"/>
    </source>
</evidence>
<comment type="catalytic activity">
    <reaction evidence="4">
        <text>2 cob(II)alamin + reduced [electron-transfer flavoprotein] + 2 ATP = 2 adenosylcob(III)alamin + 2 triphosphate + oxidized [electron-transfer flavoprotein] + 3 H(+)</text>
        <dbReference type="Rhea" id="RHEA:28671"/>
        <dbReference type="Rhea" id="RHEA-COMP:10685"/>
        <dbReference type="Rhea" id="RHEA-COMP:10686"/>
        <dbReference type="ChEBI" id="CHEBI:15378"/>
        <dbReference type="ChEBI" id="CHEBI:16304"/>
        <dbReference type="ChEBI" id="CHEBI:18036"/>
        <dbReference type="ChEBI" id="CHEBI:18408"/>
        <dbReference type="ChEBI" id="CHEBI:30616"/>
        <dbReference type="ChEBI" id="CHEBI:57692"/>
        <dbReference type="ChEBI" id="CHEBI:58307"/>
        <dbReference type="EC" id="2.5.1.17"/>
    </reaction>
</comment>
<keyword evidence="3 4" id="KW-0067">ATP-binding</keyword>
<comment type="caution">
    <text evidence="6">The sequence shown here is derived from an EMBL/GenBank/DDBJ whole genome shotgun (WGS) entry which is preliminary data.</text>
</comment>
<dbReference type="InParanoid" id="A0A2S8SPA0"/>
<protein>
    <recommendedName>
        <fullName evidence="4">Corrinoid adenosyltransferase</fullName>
        <ecNumber evidence="4">2.5.1.17</ecNumber>
    </recommendedName>
    <alternativeName>
        <fullName evidence="4">Cob(II)alamin adenosyltransferase</fullName>
    </alternativeName>
    <alternativeName>
        <fullName evidence="4">Cob(II)yrinic acid a,c-diamide adenosyltransferase</fullName>
    </alternativeName>
    <alternativeName>
        <fullName evidence="4">Cobinamide/cobalamin adenosyltransferase</fullName>
    </alternativeName>
</protein>
<keyword evidence="4" id="KW-0169">Cobalamin biosynthesis</keyword>
<comment type="pathway">
    <text evidence="4">Cofactor biosynthesis; adenosylcobalamin biosynthesis; adenosylcobalamin from cob(II)yrinate a,c-diamide: step 2/7.</text>
</comment>
<comment type="similarity">
    <text evidence="4">Belongs to the Cob(I)alamin adenosyltransferase family.</text>
</comment>
<dbReference type="Proteomes" id="UP000237684">
    <property type="component" value="Unassembled WGS sequence"/>
</dbReference>
<comment type="catalytic activity">
    <reaction evidence="4">
        <text>2 cob(II)yrinate a,c diamide + reduced [electron-transfer flavoprotein] + 2 ATP = 2 adenosylcob(III)yrinate a,c-diamide + 2 triphosphate + oxidized [electron-transfer flavoprotein] + 3 H(+)</text>
        <dbReference type="Rhea" id="RHEA:11528"/>
        <dbReference type="Rhea" id="RHEA-COMP:10685"/>
        <dbReference type="Rhea" id="RHEA-COMP:10686"/>
        <dbReference type="ChEBI" id="CHEBI:15378"/>
        <dbReference type="ChEBI" id="CHEBI:18036"/>
        <dbReference type="ChEBI" id="CHEBI:30616"/>
        <dbReference type="ChEBI" id="CHEBI:57692"/>
        <dbReference type="ChEBI" id="CHEBI:58307"/>
        <dbReference type="ChEBI" id="CHEBI:58503"/>
        <dbReference type="ChEBI" id="CHEBI:58537"/>
        <dbReference type="EC" id="2.5.1.17"/>
    </reaction>
</comment>
<dbReference type="AlphaFoldDB" id="A0A2S8SPA0"/>
<dbReference type="GO" id="GO:0009236">
    <property type="term" value="P:cobalamin biosynthetic process"/>
    <property type="evidence" value="ECO:0007669"/>
    <property type="project" value="UniProtKB-UniRule"/>
</dbReference>
<dbReference type="OrthoDB" id="9791169at2"/>
<dbReference type="GO" id="GO:0005524">
    <property type="term" value="F:ATP binding"/>
    <property type="evidence" value="ECO:0007669"/>
    <property type="project" value="UniProtKB-UniRule"/>
</dbReference>
<evidence type="ECO:0000256" key="4">
    <source>
        <dbReference type="RuleBase" id="RU366026"/>
    </source>
</evidence>
<evidence type="ECO:0000313" key="7">
    <source>
        <dbReference type="Proteomes" id="UP000237684"/>
    </source>
</evidence>
<dbReference type="SUPFAM" id="SSF89028">
    <property type="entry name" value="Cobalamin adenosyltransferase-like"/>
    <property type="match status" value="1"/>
</dbReference>
<accession>A0A2S8SPA0</accession>
<dbReference type="PANTHER" id="PTHR12213:SF0">
    <property type="entry name" value="CORRINOID ADENOSYLTRANSFERASE MMAB"/>
    <property type="match status" value="1"/>
</dbReference>
<keyword evidence="2 4" id="KW-0547">Nucleotide-binding</keyword>
<dbReference type="InterPro" id="IPR036451">
    <property type="entry name" value="CblAdoTrfase-like_sf"/>
</dbReference>
<evidence type="ECO:0000256" key="1">
    <source>
        <dbReference type="ARBA" id="ARBA00022679"/>
    </source>
</evidence>
<dbReference type="Pfam" id="PF01923">
    <property type="entry name" value="Cob_adeno_trans"/>
    <property type="match status" value="1"/>
</dbReference>
<dbReference type="GO" id="GO:0008817">
    <property type="term" value="F:corrinoid adenosyltransferase activity"/>
    <property type="evidence" value="ECO:0007669"/>
    <property type="project" value="UniProtKB-UniRule"/>
</dbReference>
<dbReference type="Gene3D" id="1.20.1200.10">
    <property type="entry name" value="Cobalamin adenosyltransferase-like"/>
    <property type="match status" value="1"/>
</dbReference>
<proteinExistence type="inferred from homology"/>
<sequence length="180" mass="19900">MSIATKTGDAGQTKLLFGTSVSKSDLQVEAYGTIDELNSFLGMARAFCDDFKTSEILEALQRESFIVGAELATPLEKLDKLKQRVTPEMTAQWDAHITHIEQIPGLLDDWALPGATKLGAALDVARVVARRAERCTVRLSEAGQVPNAEILRYLNRISDLLWLLGRRYEIERGQNGALNI</sequence>
<keyword evidence="7" id="KW-1185">Reference proteome</keyword>
<dbReference type="NCBIfam" id="TIGR00636">
    <property type="entry name" value="PduO_Nterm"/>
    <property type="match status" value="1"/>
</dbReference>
<evidence type="ECO:0000259" key="5">
    <source>
        <dbReference type="Pfam" id="PF01923"/>
    </source>
</evidence>